<dbReference type="Pfam" id="PF08837">
    <property type="entry name" value="DUF1810"/>
    <property type="match status" value="1"/>
</dbReference>
<accession>A0A936ZPI1</accession>
<dbReference type="PIRSF" id="PIRSF008546">
    <property type="entry name" value="UCP008546"/>
    <property type="match status" value="1"/>
</dbReference>
<organism evidence="1 2">
    <name type="scientific">Ramlibacter aurantiacus</name>
    <dbReference type="NCBI Taxonomy" id="2801330"/>
    <lineage>
        <taxon>Bacteria</taxon>
        <taxon>Pseudomonadati</taxon>
        <taxon>Pseudomonadota</taxon>
        <taxon>Betaproteobacteria</taxon>
        <taxon>Burkholderiales</taxon>
        <taxon>Comamonadaceae</taxon>
        <taxon>Ramlibacter</taxon>
    </lineage>
</organism>
<dbReference type="InterPro" id="IPR014937">
    <property type="entry name" value="DUF1810"/>
</dbReference>
<dbReference type="InterPro" id="IPR036287">
    <property type="entry name" value="Rv1873-like_sf"/>
</dbReference>
<dbReference type="SUPFAM" id="SSF140736">
    <property type="entry name" value="Rv1873-like"/>
    <property type="match status" value="1"/>
</dbReference>
<name>A0A936ZPI1_9BURK</name>
<protein>
    <submittedName>
        <fullName evidence="1">DUF1810 domain-containing protein</fullName>
    </submittedName>
</protein>
<evidence type="ECO:0000313" key="1">
    <source>
        <dbReference type="EMBL" id="MBL0420071.1"/>
    </source>
</evidence>
<evidence type="ECO:0000313" key="2">
    <source>
        <dbReference type="Proteomes" id="UP000613011"/>
    </source>
</evidence>
<keyword evidence="2" id="KW-1185">Reference proteome</keyword>
<dbReference type="EMBL" id="JAEQNA010000001">
    <property type="protein sequence ID" value="MBL0420071.1"/>
    <property type="molecule type" value="Genomic_DNA"/>
</dbReference>
<comment type="caution">
    <text evidence="1">The sequence shown here is derived from an EMBL/GenBank/DDBJ whole genome shotgun (WGS) entry which is preliminary data.</text>
</comment>
<dbReference type="AlphaFoldDB" id="A0A936ZPI1"/>
<dbReference type="Proteomes" id="UP000613011">
    <property type="component" value="Unassembled WGS sequence"/>
</dbReference>
<sequence length="140" mass="15782">MQLQRFVLAQDPVWDQVCAELAQGRKQGHWMWFVFPQLTALGRSATAKHYGLSGLDEARAYLAHPVLGPRLRQACERVLRHPQLTAEHIFGEVDAMKLRSCMTLFERAADEADSCFTRCLASHFGGERDPLTDRLLAGSE</sequence>
<proteinExistence type="predicted"/>
<gene>
    <name evidence="1" type="ORF">JI739_06890</name>
</gene>
<dbReference type="RefSeq" id="WP_201683063.1">
    <property type="nucleotide sequence ID" value="NZ_JAEQNA010000001.1"/>
</dbReference>
<reference evidence="1" key="1">
    <citation type="submission" date="2021-01" db="EMBL/GenBank/DDBJ databases">
        <title>Ramlibacter sp. strain AW1 16S ribosomal RNA gene Genome sequencing and assembly.</title>
        <authorList>
            <person name="Kang M."/>
        </authorList>
    </citation>
    <scope>NUCLEOTIDE SEQUENCE</scope>
    <source>
        <strain evidence="1">AW1</strain>
    </source>
</reference>
<dbReference type="Gene3D" id="1.25.40.380">
    <property type="entry name" value="Protein of unknown function DUF1810"/>
    <property type="match status" value="1"/>
</dbReference>